<keyword evidence="3 9" id="KW-0479">Metal-binding</keyword>
<comment type="cofactor">
    <cofactor evidence="9">
        <name>Zn(2+)</name>
        <dbReference type="ChEBI" id="CHEBI:29105"/>
    </cofactor>
    <text evidence="9">Binds 1 zinc ion per subunit.</text>
</comment>
<dbReference type="SUPFAM" id="SSF55486">
    <property type="entry name" value="Metalloproteases ('zincins'), catalytic domain"/>
    <property type="match status" value="1"/>
</dbReference>
<evidence type="ECO:0000256" key="7">
    <source>
        <dbReference type="ARBA" id="ARBA00023180"/>
    </source>
</evidence>
<dbReference type="EC" id="3.4.24.36" evidence="11"/>
<dbReference type="GeneID" id="14902957"/>
<accession>G0R6J7</accession>
<protein>
    <submittedName>
        <fullName evidence="11">Leishmanolysin family protein, putative</fullName>
        <ecNumber evidence="11">3.4.24.36</ecNumber>
    </submittedName>
</protein>
<comment type="similarity">
    <text evidence="1">Belongs to the peptidase M8 family.</text>
</comment>
<dbReference type="PANTHER" id="PTHR10942:SF0">
    <property type="entry name" value="LEISHMANOLYSIN-LIKE PEPTIDASE"/>
    <property type="match status" value="1"/>
</dbReference>
<evidence type="ECO:0000259" key="10">
    <source>
        <dbReference type="PROSITE" id="PS01186"/>
    </source>
</evidence>
<dbReference type="GO" id="GO:0004222">
    <property type="term" value="F:metalloendopeptidase activity"/>
    <property type="evidence" value="ECO:0007669"/>
    <property type="project" value="InterPro"/>
</dbReference>
<feature type="domain" description="EGF-like" evidence="10">
    <location>
        <begin position="318"/>
        <end position="329"/>
    </location>
</feature>
<keyword evidence="2" id="KW-0645">Protease</keyword>
<dbReference type="OrthoDB" id="238768at2759"/>
<feature type="binding site" evidence="9">
    <location>
        <position position="25"/>
    </location>
    <ligand>
        <name>Zn(2+)</name>
        <dbReference type="ChEBI" id="CHEBI:29105"/>
        <note>catalytic</note>
    </ligand>
</feature>
<dbReference type="GO" id="GO:0007155">
    <property type="term" value="P:cell adhesion"/>
    <property type="evidence" value="ECO:0007669"/>
    <property type="project" value="InterPro"/>
</dbReference>
<dbReference type="Proteomes" id="UP000008983">
    <property type="component" value="Unassembled WGS sequence"/>
</dbReference>
<dbReference type="EMBL" id="GL984404">
    <property type="protein sequence ID" value="EGR26905.1"/>
    <property type="molecule type" value="Genomic_DNA"/>
</dbReference>
<evidence type="ECO:0000256" key="3">
    <source>
        <dbReference type="ARBA" id="ARBA00022723"/>
    </source>
</evidence>
<feature type="active site" evidence="8">
    <location>
        <position position="22"/>
    </location>
</feature>
<evidence type="ECO:0000256" key="1">
    <source>
        <dbReference type="ARBA" id="ARBA00005860"/>
    </source>
</evidence>
<dbReference type="STRING" id="857967.G0R6J7"/>
<dbReference type="eggNOG" id="KOG2556">
    <property type="taxonomic scope" value="Eukaryota"/>
</dbReference>
<organism evidence="11 12">
    <name type="scientific">Ichthyophthirius multifiliis</name>
    <name type="common">White spot disease agent</name>
    <name type="synonym">Ich</name>
    <dbReference type="NCBI Taxonomy" id="5932"/>
    <lineage>
        <taxon>Eukaryota</taxon>
        <taxon>Sar</taxon>
        <taxon>Alveolata</taxon>
        <taxon>Ciliophora</taxon>
        <taxon>Intramacronucleata</taxon>
        <taxon>Oligohymenophorea</taxon>
        <taxon>Hymenostomatida</taxon>
        <taxon>Ophryoglenina</taxon>
        <taxon>Ichthyophthirius</taxon>
    </lineage>
</organism>
<sequence length="335" mass="38661">MPKFEQNAFIEFEDIMEIVIHEITHILGFSDYDIPQWILPKETTHAFVKKQIKGVDTLFLKTPNVLRYAREYFNCPILEGMPLQGENSKNSHWPNTILQNEYMNTSVSFTQAYFSSFTANLLRDTGYYAEINASMEEQMFYGKGKGCEYVMHKCDTAFREYCNPQTDVGLCDFYHHGFSNCKTGLYNMSNCNNLFTYDNGKCWDVNSEYNTETFRKQNGTKYGTDSRCFNGNLLSKKYKKNEKIQGNCYQYECNPNGQQVTIQVDQVKLICTKNSEQKTVDSYHGYIQCPQNIQEFCGFKKICPNFCSANGICLKNQCICVEGFIGKDCSSVKTK</sequence>
<evidence type="ECO:0000256" key="8">
    <source>
        <dbReference type="PIRSR" id="PIRSR601577-1"/>
    </source>
</evidence>
<keyword evidence="6 9" id="KW-0482">Metalloprotease</keyword>
<dbReference type="InParanoid" id="G0R6J7"/>
<evidence type="ECO:0000313" key="11">
    <source>
        <dbReference type="EMBL" id="EGR26905.1"/>
    </source>
</evidence>
<dbReference type="GO" id="GO:0005737">
    <property type="term" value="C:cytoplasm"/>
    <property type="evidence" value="ECO:0007669"/>
    <property type="project" value="TreeGrafter"/>
</dbReference>
<dbReference type="RefSeq" id="XP_004023789.1">
    <property type="nucleotide sequence ID" value="XM_004023740.1"/>
</dbReference>
<keyword evidence="4 11" id="KW-0378">Hydrolase</keyword>
<dbReference type="Gene3D" id="2.10.25.10">
    <property type="entry name" value="Laminin"/>
    <property type="match status" value="1"/>
</dbReference>
<dbReference type="Pfam" id="PF23106">
    <property type="entry name" value="EGF_Teneurin"/>
    <property type="match status" value="1"/>
</dbReference>
<reference evidence="11 12" key="1">
    <citation type="submission" date="2011-07" db="EMBL/GenBank/DDBJ databases">
        <authorList>
            <person name="Coyne R."/>
            <person name="Brami D."/>
            <person name="Johnson J."/>
            <person name="Hostetler J."/>
            <person name="Hannick L."/>
            <person name="Clark T."/>
            <person name="Cassidy-Hanley D."/>
            <person name="Inman J."/>
        </authorList>
    </citation>
    <scope>NUCLEOTIDE SEQUENCE [LARGE SCALE GENOMIC DNA]</scope>
    <source>
        <strain evidence="11 12">G5</strain>
    </source>
</reference>
<keyword evidence="12" id="KW-1185">Reference proteome</keyword>
<dbReference type="AlphaFoldDB" id="G0R6J7"/>
<dbReference type="GO" id="GO:0016020">
    <property type="term" value="C:membrane"/>
    <property type="evidence" value="ECO:0007669"/>
    <property type="project" value="InterPro"/>
</dbReference>
<proteinExistence type="inferred from homology"/>
<keyword evidence="5 9" id="KW-0862">Zinc</keyword>
<dbReference type="InterPro" id="IPR001577">
    <property type="entry name" value="Peptidase_M8"/>
</dbReference>
<evidence type="ECO:0000313" key="12">
    <source>
        <dbReference type="Proteomes" id="UP000008983"/>
    </source>
</evidence>
<evidence type="ECO:0000256" key="9">
    <source>
        <dbReference type="PIRSR" id="PIRSR601577-2"/>
    </source>
</evidence>
<evidence type="ECO:0000256" key="6">
    <source>
        <dbReference type="ARBA" id="ARBA00023049"/>
    </source>
</evidence>
<dbReference type="PROSITE" id="PS01186">
    <property type="entry name" value="EGF_2"/>
    <property type="match status" value="1"/>
</dbReference>
<name>G0R6J7_ICHMU</name>
<feature type="binding site" evidence="9">
    <location>
        <position position="21"/>
    </location>
    <ligand>
        <name>Zn(2+)</name>
        <dbReference type="ChEBI" id="CHEBI:29105"/>
        <note>catalytic</note>
    </ligand>
</feature>
<dbReference type="PANTHER" id="PTHR10942">
    <property type="entry name" value="LEISHMANOLYSIN-LIKE PEPTIDASE"/>
    <property type="match status" value="1"/>
</dbReference>
<keyword evidence="7" id="KW-0325">Glycoprotein</keyword>
<evidence type="ECO:0000256" key="5">
    <source>
        <dbReference type="ARBA" id="ARBA00022833"/>
    </source>
</evidence>
<gene>
    <name evidence="11" type="ORF">IMG5_205570</name>
</gene>
<evidence type="ECO:0000256" key="2">
    <source>
        <dbReference type="ARBA" id="ARBA00022670"/>
    </source>
</evidence>
<dbReference type="Pfam" id="PF01457">
    <property type="entry name" value="Peptidase_M8"/>
    <property type="match status" value="1"/>
</dbReference>
<dbReference type="GO" id="GO:0046872">
    <property type="term" value="F:metal ion binding"/>
    <property type="evidence" value="ECO:0007669"/>
    <property type="project" value="UniProtKB-KW"/>
</dbReference>
<dbReference type="InterPro" id="IPR000742">
    <property type="entry name" value="EGF"/>
</dbReference>
<dbReference type="FunFam" id="2.10.25.10:FF:000001">
    <property type="entry name" value="Tenascin C"/>
    <property type="match status" value="1"/>
</dbReference>
<evidence type="ECO:0000256" key="4">
    <source>
        <dbReference type="ARBA" id="ARBA00022801"/>
    </source>
</evidence>
<dbReference type="Gene3D" id="3.90.132.10">
    <property type="entry name" value="Leishmanolysin , domain 2"/>
    <property type="match status" value="1"/>
</dbReference>
<feature type="binding site" evidence="9">
    <location>
        <position position="92"/>
    </location>
    <ligand>
        <name>Zn(2+)</name>
        <dbReference type="ChEBI" id="CHEBI:29105"/>
        <note>catalytic</note>
    </ligand>
</feature>
<dbReference type="GO" id="GO:0006508">
    <property type="term" value="P:proteolysis"/>
    <property type="evidence" value="ECO:0007669"/>
    <property type="project" value="UniProtKB-KW"/>
</dbReference>